<dbReference type="GO" id="GO:0009055">
    <property type="term" value="F:electron transfer activity"/>
    <property type="evidence" value="ECO:0007669"/>
    <property type="project" value="InterPro"/>
</dbReference>
<evidence type="ECO:0000313" key="8">
    <source>
        <dbReference type="Proteomes" id="UP000676246"/>
    </source>
</evidence>
<evidence type="ECO:0000256" key="1">
    <source>
        <dbReference type="ARBA" id="ARBA00022617"/>
    </source>
</evidence>
<dbReference type="RefSeq" id="WP_210851734.1">
    <property type="nucleotide sequence ID" value="NZ_JAGQDD010000001.1"/>
</dbReference>
<feature type="chain" id="PRO_5038087430" evidence="5">
    <location>
        <begin position="20"/>
        <end position="114"/>
    </location>
</feature>
<evidence type="ECO:0000256" key="2">
    <source>
        <dbReference type="ARBA" id="ARBA00022723"/>
    </source>
</evidence>
<dbReference type="PROSITE" id="PS51007">
    <property type="entry name" value="CYTC"/>
    <property type="match status" value="1"/>
</dbReference>
<evidence type="ECO:0000256" key="4">
    <source>
        <dbReference type="PROSITE-ProRule" id="PRU00433"/>
    </source>
</evidence>
<organism evidence="7 8">
    <name type="scientific">Ideonella alba</name>
    <dbReference type="NCBI Taxonomy" id="2824118"/>
    <lineage>
        <taxon>Bacteria</taxon>
        <taxon>Pseudomonadati</taxon>
        <taxon>Pseudomonadota</taxon>
        <taxon>Betaproteobacteria</taxon>
        <taxon>Burkholderiales</taxon>
        <taxon>Sphaerotilaceae</taxon>
        <taxon>Ideonella</taxon>
    </lineage>
</organism>
<keyword evidence="2 4" id="KW-0479">Metal-binding</keyword>
<feature type="signal peptide" evidence="5">
    <location>
        <begin position="1"/>
        <end position="19"/>
    </location>
</feature>
<keyword evidence="8" id="KW-1185">Reference proteome</keyword>
<keyword evidence="5" id="KW-0732">Signal</keyword>
<protein>
    <submittedName>
        <fullName evidence="7">Cytochrome c</fullName>
    </submittedName>
</protein>
<feature type="domain" description="Cytochrome c" evidence="6">
    <location>
        <begin position="36"/>
        <end position="112"/>
    </location>
</feature>
<evidence type="ECO:0000256" key="5">
    <source>
        <dbReference type="SAM" id="SignalP"/>
    </source>
</evidence>
<dbReference type="Gene3D" id="1.10.760.10">
    <property type="entry name" value="Cytochrome c-like domain"/>
    <property type="match status" value="1"/>
</dbReference>
<gene>
    <name evidence="7" type="ORF">KAK03_03280</name>
</gene>
<name>A0A941BJV7_9BURK</name>
<proteinExistence type="predicted"/>
<dbReference type="Pfam" id="PF13442">
    <property type="entry name" value="Cytochrome_CBB3"/>
    <property type="match status" value="1"/>
</dbReference>
<dbReference type="GO" id="GO:0046872">
    <property type="term" value="F:metal ion binding"/>
    <property type="evidence" value="ECO:0007669"/>
    <property type="project" value="UniProtKB-KW"/>
</dbReference>
<dbReference type="Proteomes" id="UP000676246">
    <property type="component" value="Unassembled WGS sequence"/>
</dbReference>
<dbReference type="InterPro" id="IPR009056">
    <property type="entry name" value="Cyt_c-like_dom"/>
</dbReference>
<keyword evidence="3 4" id="KW-0408">Iron</keyword>
<reference evidence="7 8" key="1">
    <citation type="submission" date="2021-04" db="EMBL/GenBank/DDBJ databases">
        <title>The genome sequence of Ideonella sp. 3Y2.</title>
        <authorList>
            <person name="Liu Y."/>
        </authorList>
    </citation>
    <scope>NUCLEOTIDE SEQUENCE [LARGE SCALE GENOMIC DNA]</scope>
    <source>
        <strain evidence="7 8">3Y2</strain>
    </source>
</reference>
<dbReference type="GO" id="GO:0020037">
    <property type="term" value="F:heme binding"/>
    <property type="evidence" value="ECO:0007669"/>
    <property type="project" value="InterPro"/>
</dbReference>
<dbReference type="EMBL" id="JAGQDD010000001">
    <property type="protein sequence ID" value="MBQ0929494.1"/>
    <property type="molecule type" value="Genomic_DNA"/>
</dbReference>
<dbReference type="AlphaFoldDB" id="A0A941BJV7"/>
<evidence type="ECO:0000259" key="6">
    <source>
        <dbReference type="PROSITE" id="PS51007"/>
    </source>
</evidence>
<dbReference type="SUPFAM" id="SSF46626">
    <property type="entry name" value="Cytochrome c"/>
    <property type="match status" value="1"/>
</dbReference>
<comment type="caution">
    <text evidence="7">The sequence shown here is derived from an EMBL/GenBank/DDBJ whole genome shotgun (WGS) entry which is preliminary data.</text>
</comment>
<dbReference type="InterPro" id="IPR036909">
    <property type="entry name" value="Cyt_c-like_dom_sf"/>
</dbReference>
<evidence type="ECO:0000313" key="7">
    <source>
        <dbReference type="EMBL" id="MBQ0929494.1"/>
    </source>
</evidence>
<evidence type="ECO:0000256" key="3">
    <source>
        <dbReference type="ARBA" id="ARBA00023004"/>
    </source>
</evidence>
<sequence length="114" mass="12057">MTRALILAAALTAAAPLQAQEAASAVAAASAAPAVPSAEAGRRAYTSTCARCHGINLAVTSSAYFDLRTFPKDEKERFIQSVTNGKRQMPAWGGIVKPETMESIWLYIGSVNGW</sequence>
<keyword evidence="1 4" id="KW-0349">Heme</keyword>
<accession>A0A941BJV7</accession>